<comment type="caution">
    <text evidence="2">The sequence shown here is derived from an EMBL/GenBank/DDBJ whole genome shotgun (WGS) entry which is preliminary data.</text>
</comment>
<name>A0ABS6XDN4_9BACT</name>
<evidence type="ECO:0000313" key="3">
    <source>
        <dbReference type="Proteomes" id="UP000774935"/>
    </source>
</evidence>
<feature type="region of interest" description="Disordered" evidence="1">
    <location>
        <begin position="218"/>
        <end position="277"/>
    </location>
</feature>
<keyword evidence="3" id="KW-1185">Reference proteome</keyword>
<dbReference type="EMBL" id="JAHWXQ010000003">
    <property type="protein sequence ID" value="MBW3366085.1"/>
    <property type="molecule type" value="Genomic_DNA"/>
</dbReference>
<evidence type="ECO:0008006" key="4">
    <source>
        <dbReference type="Google" id="ProtNLM"/>
    </source>
</evidence>
<proteinExistence type="predicted"/>
<feature type="compositionally biased region" description="Low complexity" evidence="1">
    <location>
        <begin position="218"/>
        <end position="241"/>
    </location>
</feature>
<feature type="compositionally biased region" description="Low complexity" evidence="1">
    <location>
        <begin position="176"/>
        <end position="185"/>
    </location>
</feature>
<evidence type="ECO:0000313" key="2">
    <source>
        <dbReference type="EMBL" id="MBW3366085.1"/>
    </source>
</evidence>
<feature type="compositionally biased region" description="Polar residues" evidence="1">
    <location>
        <begin position="74"/>
        <end position="94"/>
    </location>
</feature>
<dbReference type="Proteomes" id="UP000774935">
    <property type="component" value="Unassembled WGS sequence"/>
</dbReference>
<gene>
    <name evidence="2" type="ORF">KYK27_13565</name>
</gene>
<feature type="compositionally biased region" description="Basic and acidic residues" evidence="1">
    <location>
        <begin position="95"/>
        <end position="122"/>
    </location>
</feature>
<feature type="region of interest" description="Disordered" evidence="1">
    <location>
        <begin position="1"/>
        <end position="194"/>
    </location>
</feature>
<sequence length="277" mass="31695">MDRRERDRYDYGSYEDYRDDAHYHSARNLTDEFERGYRAGRSHRDEDRDNRVRSYHEGDMGDAYERRSREENSFRGNSDYRQNNRNQQRSYSDNMSHDRDRFSNYQDDYRSYQGMDRSDSMDNNRSLRGNVRRGYGISDYEGTSDRFNTLNSNQYSSGSRNNQSDYSGSREDRSSRYGSSMGESSIHSDRGIPNYSGSSFADDYGSMNSGYGSRNYSGGAGYSDSNRGGSYGNQNYGSSSGNYGGYGSRGSGSYGGRSSENSGRSNSPRNYNRDTND</sequence>
<organism evidence="2 3">
    <name type="scientific">Pontibacter populi</name>
    <dbReference type="NCBI Taxonomy" id="890055"/>
    <lineage>
        <taxon>Bacteria</taxon>
        <taxon>Pseudomonadati</taxon>
        <taxon>Bacteroidota</taxon>
        <taxon>Cytophagia</taxon>
        <taxon>Cytophagales</taxon>
        <taxon>Hymenobacteraceae</taxon>
        <taxon>Pontibacter</taxon>
    </lineage>
</organism>
<reference evidence="2 3" key="1">
    <citation type="submission" date="2021-07" db="EMBL/GenBank/DDBJ databases">
        <authorList>
            <person name="Kim M.K."/>
        </authorList>
    </citation>
    <scope>NUCLEOTIDE SEQUENCE [LARGE SCALE GENOMIC DNA]</scope>
    <source>
        <strain evidence="2 3">HLY7-15</strain>
    </source>
</reference>
<feature type="compositionally biased region" description="Gly residues" evidence="1">
    <location>
        <begin position="242"/>
        <end position="255"/>
    </location>
</feature>
<evidence type="ECO:0000256" key="1">
    <source>
        <dbReference type="SAM" id="MobiDB-lite"/>
    </source>
</evidence>
<accession>A0ABS6XDN4</accession>
<feature type="compositionally biased region" description="Basic and acidic residues" evidence="1">
    <location>
        <begin position="1"/>
        <end position="73"/>
    </location>
</feature>
<protein>
    <recommendedName>
        <fullName evidence="4">SWFGD domain-containing protein</fullName>
    </recommendedName>
</protein>
<dbReference type="RefSeq" id="WP_199110577.1">
    <property type="nucleotide sequence ID" value="NZ_JAHWXQ010000003.1"/>
</dbReference>
<feature type="compositionally biased region" description="Low complexity" evidence="1">
    <location>
        <begin position="256"/>
        <end position="270"/>
    </location>
</feature>
<feature type="compositionally biased region" description="Polar residues" evidence="1">
    <location>
        <begin position="145"/>
        <end position="167"/>
    </location>
</feature>